<dbReference type="InterPro" id="IPR018490">
    <property type="entry name" value="cNMP-bd_dom_sf"/>
</dbReference>
<dbReference type="Proteomes" id="UP000291236">
    <property type="component" value="Chromosome"/>
</dbReference>
<dbReference type="Pfam" id="PF00027">
    <property type="entry name" value="cNMP_binding"/>
    <property type="match status" value="1"/>
</dbReference>
<proteinExistence type="predicted"/>
<accession>A0A4P2VJ74</accession>
<evidence type="ECO:0000313" key="3">
    <source>
        <dbReference type="EMBL" id="BBH53243.1"/>
    </source>
</evidence>
<dbReference type="InterPro" id="IPR014710">
    <property type="entry name" value="RmlC-like_jellyroll"/>
</dbReference>
<protein>
    <recommendedName>
        <fullName evidence="2">Cyclic nucleotide-binding domain-containing protein</fullName>
    </recommendedName>
</protein>
<dbReference type="PROSITE" id="PS50042">
    <property type="entry name" value="CNMP_BINDING_3"/>
    <property type="match status" value="1"/>
</dbReference>
<feature type="domain" description="Cyclic nucleotide-binding" evidence="2">
    <location>
        <begin position="1"/>
        <end position="60"/>
    </location>
</feature>
<evidence type="ECO:0000313" key="4">
    <source>
        <dbReference type="Proteomes" id="UP000291236"/>
    </source>
</evidence>
<evidence type="ECO:0000256" key="1">
    <source>
        <dbReference type="SAM" id="MobiDB-lite"/>
    </source>
</evidence>
<keyword evidence="4" id="KW-1185">Reference proteome</keyword>
<dbReference type="Gene3D" id="2.60.120.10">
    <property type="entry name" value="Jelly Rolls"/>
    <property type="match status" value="1"/>
</dbReference>
<dbReference type="EMBL" id="AP019368">
    <property type="protein sequence ID" value="BBH53243.1"/>
    <property type="molecule type" value="Genomic_DNA"/>
</dbReference>
<dbReference type="KEGG" id="sbf:JCM31447_16860"/>
<name>A0A4P2VJ74_FLUSA</name>
<sequence>MKTASIVLPPKTTVVQEGDETKGIYVIQEGKVELIKTVEGFEISLGEISRGDIIGMNTLMSRERHVLTARTIVQTVALFYSTDSIIPFFNDANPIVSTFIKAICERVNYLSDLAIEGKMNEKKLEKNSGTAHQHAAQLAHLLAAFVRQGTIEHDDNKIYPLKSFLINGEIILFRKFDYLEKIFTAFSTSGLIKVVFDKKYGNIILKPNVQLIEDFAIFSTNVGKKGIAAFVPIKCHNWMSGLIRIHKRNKDNNGAFPKKDFPNMINRELGRQDGEEIMHKLMGYKLLTEKGADEGSKRIFYNAIQLQKRIIFESISRAVNDLDSGKAAEKKEGGKTEEKKGSTRS</sequence>
<evidence type="ECO:0000259" key="2">
    <source>
        <dbReference type="PROSITE" id="PS50042"/>
    </source>
</evidence>
<dbReference type="SUPFAM" id="SSF51206">
    <property type="entry name" value="cAMP-binding domain-like"/>
    <property type="match status" value="1"/>
</dbReference>
<dbReference type="RefSeq" id="WP_172603852.1">
    <property type="nucleotide sequence ID" value="NZ_AP019368.1"/>
</dbReference>
<dbReference type="CDD" id="cd00038">
    <property type="entry name" value="CAP_ED"/>
    <property type="match status" value="1"/>
</dbReference>
<reference evidence="3 4" key="1">
    <citation type="submission" date="2018-12" db="EMBL/GenBank/DDBJ databases">
        <title>Rubrispira sanarue gen. nov., sp., nov., a member of the order Silvanigrellales, isolated from a brackish lake in Hamamatsu Japan.</title>
        <authorList>
            <person name="Maejima Y."/>
            <person name="Iino T."/>
            <person name="Muraguchi Y."/>
            <person name="Fukuda K."/>
            <person name="Nojiri H."/>
            <person name="Ohkuma M."/>
            <person name="Moriuchi R."/>
            <person name="Dohra H."/>
            <person name="Kimbara K."/>
            <person name="Shintani M."/>
        </authorList>
    </citation>
    <scope>NUCLEOTIDE SEQUENCE [LARGE SCALE GENOMIC DNA]</scope>
    <source>
        <strain evidence="3 4">RF1110005</strain>
    </source>
</reference>
<feature type="region of interest" description="Disordered" evidence="1">
    <location>
        <begin position="323"/>
        <end position="345"/>
    </location>
</feature>
<organism evidence="3 4">
    <name type="scientific">Fluviispira sanaruensis</name>
    <dbReference type="NCBI Taxonomy" id="2493639"/>
    <lineage>
        <taxon>Bacteria</taxon>
        <taxon>Pseudomonadati</taxon>
        <taxon>Bdellovibrionota</taxon>
        <taxon>Oligoflexia</taxon>
        <taxon>Silvanigrellales</taxon>
        <taxon>Silvanigrellaceae</taxon>
        <taxon>Fluviispira</taxon>
    </lineage>
</organism>
<dbReference type="InterPro" id="IPR000595">
    <property type="entry name" value="cNMP-bd_dom"/>
</dbReference>
<gene>
    <name evidence="3" type="ORF">JCM31447_16860</name>
</gene>
<dbReference type="AlphaFoldDB" id="A0A4P2VJ74"/>